<dbReference type="PANTHER" id="PTHR12780">
    <property type="entry name" value="RNA POLYMERASE III DNA DIRECTED , 39KD SUBUNIT-RELATED"/>
    <property type="match status" value="1"/>
</dbReference>
<dbReference type="GO" id="GO:0006383">
    <property type="term" value="P:transcription by RNA polymerase III"/>
    <property type="evidence" value="ECO:0007669"/>
    <property type="project" value="InterPro"/>
</dbReference>
<feature type="region of interest" description="Disordered" evidence="6">
    <location>
        <begin position="1"/>
        <end position="45"/>
    </location>
</feature>
<evidence type="ECO:0000256" key="4">
    <source>
        <dbReference type="ARBA" id="ARBA00023163"/>
    </source>
</evidence>
<keyword evidence="3" id="KW-0240">DNA-directed RNA polymerase</keyword>
<dbReference type="AlphaFoldDB" id="A0A843UGD8"/>
<evidence type="ECO:0000256" key="5">
    <source>
        <dbReference type="ARBA" id="ARBA00023242"/>
    </source>
</evidence>
<evidence type="ECO:0000256" key="1">
    <source>
        <dbReference type="ARBA" id="ARBA00004123"/>
    </source>
</evidence>
<dbReference type="Proteomes" id="UP000652761">
    <property type="component" value="Unassembled WGS sequence"/>
</dbReference>
<comment type="subcellular location">
    <subcellularLocation>
        <location evidence="1">Nucleus</location>
    </subcellularLocation>
</comment>
<dbReference type="GO" id="GO:0005666">
    <property type="term" value="C:RNA polymerase III complex"/>
    <property type="evidence" value="ECO:0007669"/>
    <property type="project" value="InterPro"/>
</dbReference>
<proteinExistence type="inferred from homology"/>
<dbReference type="Gene3D" id="1.10.10.10">
    <property type="entry name" value="Winged helix-like DNA-binding domain superfamily/Winged helix DNA-binding domain"/>
    <property type="match status" value="1"/>
</dbReference>
<keyword evidence="4" id="KW-0804">Transcription</keyword>
<dbReference type="SUPFAM" id="SSF46785">
    <property type="entry name" value="Winged helix' DNA-binding domain"/>
    <property type="match status" value="1"/>
</dbReference>
<comment type="similarity">
    <text evidence="2">Belongs to the eukaryotic RPC34/RPC39 RNA polymerase subunit family.</text>
</comment>
<keyword evidence="5" id="KW-0539">Nucleus</keyword>
<evidence type="ECO:0000313" key="7">
    <source>
        <dbReference type="EMBL" id="MQL85002.1"/>
    </source>
</evidence>
<evidence type="ECO:0008006" key="9">
    <source>
        <dbReference type="Google" id="ProtNLM"/>
    </source>
</evidence>
<reference evidence="7" key="1">
    <citation type="submission" date="2017-07" db="EMBL/GenBank/DDBJ databases">
        <title>Taro Niue Genome Assembly and Annotation.</title>
        <authorList>
            <person name="Atibalentja N."/>
            <person name="Keating K."/>
            <person name="Fields C.J."/>
        </authorList>
    </citation>
    <scope>NUCLEOTIDE SEQUENCE</scope>
    <source>
        <strain evidence="7">Niue_2</strain>
        <tissue evidence="7">Leaf</tissue>
    </source>
</reference>
<dbReference type="SMR" id="A0A843UGD8"/>
<organism evidence="7 8">
    <name type="scientific">Colocasia esculenta</name>
    <name type="common">Wild taro</name>
    <name type="synonym">Arum esculentum</name>
    <dbReference type="NCBI Taxonomy" id="4460"/>
    <lineage>
        <taxon>Eukaryota</taxon>
        <taxon>Viridiplantae</taxon>
        <taxon>Streptophyta</taxon>
        <taxon>Embryophyta</taxon>
        <taxon>Tracheophyta</taxon>
        <taxon>Spermatophyta</taxon>
        <taxon>Magnoliopsida</taxon>
        <taxon>Liliopsida</taxon>
        <taxon>Araceae</taxon>
        <taxon>Aroideae</taxon>
        <taxon>Colocasieae</taxon>
        <taxon>Colocasia</taxon>
    </lineage>
</organism>
<sequence>MGRRPAAAPAAPVPAAKRPRAGPQSAPASGTGAAGGSRDPRLAHLSENERKVYDAIWKKGDMGMWTADLKTETGLPPSVVTKAIRALHSKSLTKDVVNYRNRGRKMVMAFEFEPSKEISGGSWYAEGSLDVEFIGVLRRFCRRAIEAAPGGLITTELVAASVRESGVFKMECSVQQIGEIMGALVLDGEVVEVTSTGKGDFAFAGIPPGKKCYRCPRDGGGRTRVGAFASIPCGVCPRIAECTPDGIISPKNCVYYDKWLNSLEF</sequence>
<dbReference type="InterPro" id="IPR036388">
    <property type="entry name" value="WH-like_DNA-bd_sf"/>
</dbReference>
<dbReference type="EMBL" id="NMUH01000801">
    <property type="protein sequence ID" value="MQL85002.1"/>
    <property type="molecule type" value="Genomic_DNA"/>
</dbReference>
<evidence type="ECO:0000256" key="3">
    <source>
        <dbReference type="ARBA" id="ARBA00022478"/>
    </source>
</evidence>
<name>A0A843UGD8_COLES</name>
<dbReference type="OrthoDB" id="613763at2759"/>
<dbReference type="InterPro" id="IPR007832">
    <property type="entry name" value="RNA_pol_Rpc34"/>
</dbReference>
<keyword evidence="8" id="KW-1185">Reference proteome</keyword>
<dbReference type="Pfam" id="PF05158">
    <property type="entry name" value="RNA_pol_Rpc34"/>
    <property type="match status" value="2"/>
</dbReference>
<accession>A0A843UGD8</accession>
<evidence type="ECO:0000256" key="2">
    <source>
        <dbReference type="ARBA" id="ARBA00011038"/>
    </source>
</evidence>
<feature type="compositionally biased region" description="Low complexity" evidence="6">
    <location>
        <begin position="1"/>
        <end position="31"/>
    </location>
</feature>
<evidence type="ECO:0000256" key="6">
    <source>
        <dbReference type="SAM" id="MobiDB-lite"/>
    </source>
</evidence>
<dbReference type="InterPro" id="IPR036390">
    <property type="entry name" value="WH_DNA-bd_sf"/>
</dbReference>
<dbReference type="InterPro" id="IPR016049">
    <property type="entry name" value="RNA_pol_Rpc34-like"/>
</dbReference>
<protein>
    <recommendedName>
        <fullName evidence="9">DNA-directed RNA polymerase III subunit RPC6</fullName>
    </recommendedName>
</protein>
<comment type="caution">
    <text evidence="7">The sequence shown here is derived from an EMBL/GenBank/DDBJ whole genome shotgun (WGS) entry which is preliminary data.</text>
</comment>
<gene>
    <name evidence="7" type="ORF">Taro_017532</name>
</gene>
<evidence type="ECO:0000313" key="8">
    <source>
        <dbReference type="Proteomes" id="UP000652761"/>
    </source>
</evidence>